<evidence type="ECO:0000313" key="2">
    <source>
        <dbReference type="EMBL" id="JAH81752.1"/>
    </source>
</evidence>
<dbReference type="AlphaFoldDB" id="A0A0E9VUN5"/>
<organism evidence="2">
    <name type="scientific">Anguilla anguilla</name>
    <name type="common">European freshwater eel</name>
    <name type="synonym">Muraena anguilla</name>
    <dbReference type="NCBI Taxonomy" id="7936"/>
    <lineage>
        <taxon>Eukaryota</taxon>
        <taxon>Metazoa</taxon>
        <taxon>Chordata</taxon>
        <taxon>Craniata</taxon>
        <taxon>Vertebrata</taxon>
        <taxon>Euteleostomi</taxon>
        <taxon>Actinopterygii</taxon>
        <taxon>Neopterygii</taxon>
        <taxon>Teleostei</taxon>
        <taxon>Anguilliformes</taxon>
        <taxon>Anguillidae</taxon>
        <taxon>Anguilla</taxon>
    </lineage>
</organism>
<accession>A0A0E9VUN5</accession>
<dbReference type="EMBL" id="GBXM01026825">
    <property type="protein sequence ID" value="JAH81752.1"/>
    <property type="molecule type" value="Transcribed_RNA"/>
</dbReference>
<evidence type="ECO:0000256" key="1">
    <source>
        <dbReference type="SAM" id="MobiDB-lite"/>
    </source>
</evidence>
<name>A0A0E9VUN5_ANGAN</name>
<feature type="region of interest" description="Disordered" evidence="1">
    <location>
        <begin position="23"/>
        <end position="43"/>
    </location>
</feature>
<reference evidence="2" key="2">
    <citation type="journal article" date="2015" name="Fish Shellfish Immunol.">
        <title>Early steps in the European eel (Anguilla anguilla)-Vibrio vulnificus interaction in the gills: Role of the RtxA13 toxin.</title>
        <authorList>
            <person name="Callol A."/>
            <person name="Pajuelo D."/>
            <person name="Ebbesson L."/>
            <person name="Teles M."/>
            <person name="MacKenzie S."/>
            <person name="Amaro C."/>
        </authorList>
    </citation>
    <scope>NUCLEOTIDE SEQUENCE</scope>
</reference>
<protein>
    <submittedName>
        <fullName evidence="2">Uncharacterized protein</fullName>
    </submittedName>
</protein>
<sequence>MDLLRLFRFNPAVKAHRLSSLIYRRPGPQSPRSSNCKGGYGSR</sequence>
<reference evidence="2" key="1">
    <citation type="submission" date="2014-11" db="EMBL/GenBank/DDBJ databases">
        <authorList>
            <person name="Amaro Gonzalez C."/>
        </authorList>
    </citation>
    <scope>NUCLEOTIDE SEQUENCE</scope>
</reference>
<proteinExistence type="predicted"/>